<evidence type="ECO:0000256" key="7">
    <source>
        <dbReference type="ARBA" id="ARBA00022490"/>
    </source>
</evidence>
<keyword evidence="12" id="KW-0206">Cytoskeleton</keyword>
<evidence type="ECO:0000256" key="12">
    <source>
        <dbReference type="ARBA" id="ARBA00023212"/>
    </source>
</evidence>
<evidence type="ECO:0000256" key="5">
    <source>
        <dbReference type="ARBA" id="ARBA00020259"/>
    </source>
</evidence>
<evidence type="ECO:0000256" key="8">
    <source>
        <dbReference type="ARBA" id="ARBA00022618"/>
    </source>
</evidence>
<evidence type="ECO:0000256" key="10">
    <source>
        <dbReference type="ARBA" id="ARBA00022776"/>
    </source>
</evidence>
<gene>
    <name evidence="17" type="ORF">INT43_008860</name>
</gene>
<sequence length="72" mass="8199">MENPHEQQQNALLSRIVANVVKLNQVVTDLNERLEDINKHNNDIALIAQMWTTYGASVQIHLESTDNFSEPV</sequence>
<keyword evidence="8" id="KW-0132">Cell division</keyword>
<comment type="caution">
    <text evidence="17">The sequence shown here is derived from an EMBL/GenBank/DDBJ whole genome shotgun (WGS) entry which is preliminary data.</text>
</comment>
<evidence type="ECO:0000256" key="11">
    <source>
        <dbReference type="ARBA" id="ARBA00022838"/>
    </source>
</evidence>
<evidence type="ECO:0000313" key="18">
    <source>
        <dbReference type="Proteomes" id="UP000654370"/>
    </source>
</evidence>
<evidence type="ECO:0000256" key="13">
    <source>
        <dbReference type="ARBA" id="ARBA00023242"/>
    </source>
</evidence>
<dbReference type="GO" id="GO:0042729">
    <property type="term" value="C:DASH complex"/>
    <property type="evidence" value="ECO:0007669"/>
    <property type="project" value="InterPro"/>
</dbReference>
<dbReference type="InterPro" id="IPR013959">
    <property type="entry name" value="DASH_Dad4"/>
</dbReference>
<keyword evidence="15" id="KW-0137">Centromere</keyword>
<evidence type="ECO:0000256" key="3">
    <source>
        <dbReference type="ARBA" id="ARBA00004629"/>
    </source>
</evidence>
<dbReference type="GO" id="GO:0008608">
    <property type="term" value="P:attachment of spindle microtubules to kinetochore"/>
    <property type="evidence" value="ECO:0007669"/>
    <property type="project" value="InterPro"/>
</dbReference>
<dbReference type="OrthoDB" id="5516652at2759"/>
<evidence type="ECO:0000256" key="16">
    <source>
        <dbReference type="ARBA" id="ARBA00030569"/>
    </source>
</evidence>
<evidence type="ECO:0000256" key="15">
    <source>
        <dbReference type="ARBA" id="ARBA00023328"/>
    </source>
</evidence>
<evidence type="ECO:0000256" key="9">
    <source>
        <dbReference type="ARBA" id="ARBA00022701"/>
    </source>
</evidence>
<protein>
    <recommendedName>
        <fullName evidence="5">DASH complex subunit DAD4</fullName>
    </recommendedName>
    <alternativeName>
        <fullName evidence="16">Outer kinetochore protein DAD4</fullName>
    </alternativeName>
</protein>
<evidence type="ECO:0000313" key="17">
    <source>
        <dbReference type="EMBL" id="KAG2181277.1"/>
    </source>
</evidence>
<keyword evidence="13" id="KW-0539">Nucleus</keyword>
<dbReference type="Pfam" id="PF08650">
    <property type="entry name" value="DASH_Dad4"/>
    <property type="match status" value="1"/>
</dbReference>
<keyword evidence="7" id="KW-0963">Cytoplasm</keyword>
<keyword evidence="10" id="KW-0498">Mitosis</keyword>
<dbReference type="GO" id="GO:0051301">
    <property type="term" value="P:cell division"/>
    <property type="evidence" value="ECO:0007669"/>
    <property type="project" value="UniProtKB-KW"/>
</dbReference>
<evidence type="ECO:0000256" key="1">
    <source>
        <dbReference type="ARBA" id="ARBA00004123"/>
    </source>
</evidence>
<name>A0A8H7PVW8_MORIS</name>
<keyword evidence="18" id="KW-1185">Reference proteome</keyword>
<evidence type="ECO:0000256" key="6">
    <source>
        <dbReference type="ARBA" id="ARBA00022454"/>
    </source>
</evidence>
<organism evidence="17 18">
    <name type="scientific">Mortierella isabellina</name>
    <name type="common">Filamentous fungus</name>
    <name type="synonym">Umbelopsis isabellina</name>
    <dbReference type="NCBI Taxonomy" id="91625"/>
    <lineage>
        <taxon>Eukaryota</taxon>
        <taxon>Fungi</taxon>
        <taxon>Fungi incertae sedis</taxon>
        <taxon>Mucoromycota</taxon>
        <taxon>Mucoromycotina</taxon>
        <taxon>Umbelopsidomycetes</taxon>
        <taxon>Umbelopsidales</taxon>
        <taxon>Umbelopsidaceae</taxon>
        <taxon>Umbelopsis</taxon>
    </lineage>
</organism>
<dbReference type="Proteomes" id="UP000654370">
    <property type="component" value="Unassembled WGS sequence"/>
</dbReference>
<comment type="subcellular location">
    <subcellularLocation>
        <location evidence="3">Chromosome</location>
        <location evidence="3">Centromere</location>
        <location evidence="3">Kinetochore</location>
    </subcellularLocation>
    <subcellularLocation>
        <location evidence="2">Cytoplasm</location>
        <location evidence="2">Cytoskeleton</location>
        <location evidence="2">Spindle</location>
    </subcellularLocation>
    <subcellularLocation>
        <location evidence="1">Nucleus</location>
    </subcellularLocation>
</comment>
<accession>A0A8H7PVW8</accession>
<evidence type="ECO:0000256" key="4">
    <source>
        <dbReference type="ARBA" id="ARBA00009754"/>
    </source>
</evidence>
<keyword evidence="14" id="KW-0131">Cell cycle</keyword>
<keyword evidence="11" id="KW-0995">Kinetochore</keyword>
<dbReference type="EMBL" id="JAEPQZ010000005">
    <property type="protein sequence ID" value="KAG2181277.1"/>
    <property type="molecule type" value="Genomic_DNA"/>
</dbReference>
<dbReference type="PANTHER" id="PTHR28222:SF1">
    <property type="entry name" value="DASH COMPLEX SUBUNIT DAD4"/>
    <property type="match status" value="1"/>
</dbReference>
<dbReference type="GO" id="GO:0072686">
    <property type="term" value="C:mitotic spindle"/>
    <property type="evidence" value="ECO:0007669"/>
    <property type="project" value="InterPro"/>
</dbReference>
<evidence type="ECO:0000256" key="2">
    <source>
        <dbReference type="ARBA" id="ARBA00004186"/>
    </source>
</evidence>
<keyword evidence="9" id="KW-0493">Microtubule</keyword>
<dbReference type="GO" id="GO:0005874">
    <property type="term" value="C:microtubule"/>
    <property type="evidence" value="ECO:0007669"/>
    <property type="project" value="UniProtKB-KW"/>
</dbReference>
<dbReference type="PANTHER" id="PTHR28222">
    <property type="entry name" value="DASH COMPLEX SUBUNIT DAD4"/>
    <property type="match status" value="1"/>
</dbReference>
<evidence type="ECO:0000256" key="14">
    <source>
        <dbReference type="ARBA" id="ARBA00023306"/>
    </source>
</evidence>
<comment type="similarity">
    <text evidence="4">Belongs to the DASH complex DAD4 family.</text>
</comment>
<keyword evidence="6" id="KW-0158">Chromosome</keyword>
<proteinExistence type="inferred from homology"/>
<reference evidence="17" key="1">
    <citation type="submission" date="2020-12" db="EMBL/GenBank/DDBJ databases">
        <title>Metabolic potential, ecology and presence of endohyphal bacteria is reflected in genomic diversity of Mucoromycotina.</title>
        <authorList>
            <person name="Muszewska A."/>
            <person name="Okrasinska A."/>
            <person name="Steczkiewicz K."/>
            <person name="Drgas O."/>
            <person name="Orlowska M."/>
            <person name="Perlinska-Lenart U."/>
            <person name="Aleksandrzak-Piekarczyk T."/>
            <person name="Szatraj K."/>
            <person name="Zielenkiewicz U."/>
            <person name="Pilsyk S."/>
            <person name="Malc E."/>
            <person name="Mieczkowski P."/>
            <person name="Kruszewska J.S."/>
            <person name="Biernat P."/>
            <person name="Pawlowska J."/>
        </authorList>
    </citation>
    <scope>NUCLEOTIDE SEQUENCE</scope>
    <source>
        <strain evidence="17">WA0000067209</strain>
    </source>
</reference>
<dbReference type="AlphaFoldDB" id="A0A8H7PVW8"/>